<dbReference type="PANTHER" id="PTHR42893">
    <property type="entry name" value="PROTEIN DETOXIFICATION 44, CHLOROPLASTIC-RELATED"/>
    <property type="match status" value="1"/>
</dbReference>
<dbReference type="PANTHER" id="PTHR42893:SF46">
    <property type="entry name" value="PROTEIN DETOXIFICATION 44, CHLOROPLASTIC"/>
    <property type="match status" value="1"/>
</dbReference>
<organism evidence="7 8">
    <name type="scientific">Polarella glacialis</name>
    <name type="common">Dinoflagellate</name>
    <dbReference type="NCBI Taxonomy" id="89957"/>
    <lineage>
        <taxon>Eukaryota</taxon>
        <taxon>Sar</taxon>
        <taxon>Alveolata</taxon>
        <taxon>Dinophyceae</taxon>
        <taxon>Suessiales</taxon>
        <taxon>Suessiaceae</taxon>
        <taxon>Polarella</taxon>
    </lineage>
</organism>
<feature type="transmembrane region" description="Helical" evidence="6">
    <location>
        <begin position="269"/>
        <end position="288"/>
    </location>
</feature>
<comment type="similarity">
    <text evidence="2">Belongs to the multi antimicrobial extrusion (MATE) (TC 2.A.66.1) family.</text>
</comment>
<name>A0A813GBF0_POLGL</name>
<evidence type="ECO:0000256" key="3">
    <source>
        <dbReference type="ARBA" id="ARBA00022692"/>
    </source>
</evidence>
<feature type="transmembrane region" description="Helical" evidence="6">
    <location>
        <begin position="402"/>
        <end position="424"/>
    </location>
</feature>
<keyword evidence="8" id="KW-1185">Reference proteome</keyword>
<accession>A0A813GBF0</accession>
<dbReference type="Proteomes" id="UP000654075">
    <property type="component" value="Unassembled WGS sequence"/>
</dbReference>
<dbReference type="GO" id="GO:0016020">
    <property type="term" value="C:membrane"/>
    <property type="evidence" value="ECO:0007669"/>
    <property type="project" value="UniProtKB-SubCell"/>
</dbReference>
<evidence type="ECO:0000313" key="8">
    <source>
        <dbReference type="Proteomes" id="UP000654075"/>
    </source>
</evidence>
<comment type="caution">
    <text evidence="7">The sequence shown here is derived from an EMBL/GenBank/DDBJ whole genome shotgun (WGS) entry which is preliminary data.</text>
</comment>
<evidence type="ECO:0000256" key="4">
    <source>
        <dbReference type="ARBA" id="ARBA00022989"/>
    </source>
</evidence>
<dbReference type="AlphaFoldDB" id="A0A813GBF0"/>
<evidence type="ECO:0000256" key="2">
    <source>
        <dbReference type="ARBA" id="ARBA00010199"/>
    </source>
</evidence>
<feature type="transmembrane region" description="Helical" evidence="6">
    <location>
        <begin position="360"/>
        <end position="382"/>
    </location>
</feature>
<evidence type="ECO:0000256" key="5">
    <source>
        <dbReference type="ARBA" id="ARBA00023136"/>
    </source>
</evidence>
<evidence type="ECO:0000256" key="1">
    <source>
        <dbReference type="ARBA" id="ARBA00004141"/>
    </source>
</evidence>
<dbReference type="OrthoDB" id="448315at2759"/>
<dbReference type="GO" id="GO:0015297">
    <property type="term" value="F:antiporter activity"/>
    <property type="evidence" value="ECO:0007669"/>
    <property type="project" value="InterPro"/>
</dbReference>
<keyword evidence="5 6" id="KW-0472">Membrane</keyword>
<dbReference type="InterPro" id="IPR002528">
    <property type="entry name" value="MATE_fam"/>
</dbReference>
<keyword evidence="4 6" id="KW-1133">Transmembrane helix</keyword>
<evidence type="ECO:0000313" key="7">
    <source>
        <dbReference type="EMBL" id="CAE8622271.1"/>
    </source>
</evidence>
<feature type="transmembrane region" description="Helical" evidence="6">
    <location>
        <begin position="182"/>
        <end position="204"/>
    </location>
</feature>
<evidence type="ECO:0000256" key="6">
    <source>
        <dbReference type="SAM" id="Phobius"/>
    </source>
</evidence>
<feature type="transmembrane region" description="Helical" evidence="6">
    <location>
        <begin position="52"/>
        <end position="74"/>
    </location>
</feature>
<feature type="transmembrane region" description="Helical" evidence="6">
    <location>
        <begin position="86"/>
        <end position="108"/>
    </location>
</feature>
<dbReference type="EMBL" id="CAJNNV010027935">
    <property type="protein sequence ID" value="CAE8622271.1"/>
    <property type="molecule type" value="Genomic_DNA"/>
</dbReference>
<gene>
    <name evidence="7" type="ORF">PGLA1383_LOCUS39727</name>
</gene>
<feature type="transmembrane region" description="Helical" evidence="6">
    <location>
        <begin position="12"/>
        <end position="31"/>
    </location>
</feature>
<dbReference type="Pfam" id="PF01554">
    <property type="entry name" value="MatE"/>
    <property type="match status" value="1"/>
</dbReference>
<feature type="non-terminal residue" evidence="7">
    <location>
        <position position="427"/>
    </location>
</feature>
<dbReference type="GO" id="GO:0042910">
    <property type="term" value="F:xenobiotic transmembrane transporter activity"/>
    <property type="evidence" value="ECO:0007669"/>
    <property type="project" value="InterPro"/>
</dbReference>
<keyword evidence="3 6" id="KW-0812">Transmembrane</keyword>
<dbReference type="InterPro" id="IPR044644">
    <property type="entry name" value="DinF-like"/>
</dbReference>
<comment type="subcellular location">
    <subcellularLocation>
        <location evidence="1">Membrane</location>
        <topology evidence="1">Multi-pass membrane protein</topology>
    </subcellularLocation>
</comment>
<evidence type="ECO:0008006" key="9">
    <source>
        <dbReference type="Google" id="ProtNLM"/>
    </source>
</evidence>
<sequence>MHSSFAGQSLHTFLAIGFACIASAPGNELRAYRLQPPENRLPPREFFQAKKFLRSALLGALIPATAMAAGQLIVCQAEPLFDAVEVGALWLFPKIWVPMMLIVMLGILKLNSARLYYDPYARPRILTRLQADVESDSEWSAASVKPASQKEDESGLRSRAGSYNVVRVDRSRAGSDEVKHEAVSVPSLAALAGFVGPATCLVIANSSMSSVDKAFLGWQSTLQLASMGPAAAAFDSSSFLLTFLNTATLSLLGMAAGDPERCRQIRSHAILLATTSGLFLGCGLFTFATQLTSSLGATANMLPFSVLYLRIRALGAFIERGTSVSTSFCLSAKDGTTPLVVTLVGLAVNVFGDYLLCPQYGLVGVAFASVVASAVAYSYLIWSLVKNGLWPSPFDWPSWSDVLPFLKFAGPVLFAVFLKTMALANMT</sequence>
<reference evidence="7" key="1">
    <citation type="submission" date="2021-02" db="EMBL/GenBank/DDBJ databases">
        <authorList>
            <person name="Dougan E. K."/>
            <person name="Rhodes N."/>
            <person name="Thang M."/>
            <person name="Chan C."/>
        </authorList>
    </citation>
    <scope>NUCLEOTIDE SEQUENCE</scope>
</reference>
<protein>
    <recommendedName>
        <fullName evidence="9">Protein DETOXIFICATION</fullName>
    </recommendedName>
</protein>
<proteinExistence type="inferred from homology"/>
<feature type="transmembrane region" description="Helical" evidence="6">
    <location>
        <begin position="237"/>
        <end position="257"/>
    </location>
</feature>